<feature type="transmembrane region" description="Helical" evidence="1">
    <location>
        <begin position="104"/>
        <end position="124"/>
    </location>
</feature>
<organism evidence="2 3">
    <name type="scientific">Thamnocephalis sphaerospora</name>
    <dbReference type="NCBI Taxonomy" id="78915"/>
    <lineage>
        <taxon>Eukaryota</taxon>
        <taxon>Fungi</taxon>
        <taxon>Fungi incertae sedis</taxon>
        <taxon>Zoopagomycota</taxon>
        <taxon>Zoopagomycotina</taxon>
        <taxon>Zoopagomycetes</taxon>
        <taxon>Zoopagales</taxon>
        <taxon>Sigmoideomycetaceae</taxon>
        <taxon>Thamnocephalis</taxon>
    </lineage>
</organism>
<reference evidence="3" key="1">
    <citation type="journal article" date="2018" name="Nat. Microbiol.">
        <title>Leveraging single-cell genomics to expand the fungal tree of life.</title>
        <authorList>
            <person name="Ahrendt S.R."/>
            <person name="Quandt C.A."/>
            <person name="Ciobanu D."/>
            <person name="Clum A."/>
            <person name="Salamov A."/>
            <person name="Andreopoulos B."/>
            <person name="Cheng J.F."/>
            <person name="Woyke T."/>
            <person name="Pelin A."/>
            <person name="Henrissat B."/>
            <person name="Reynolds N.K."/>
            <person name="Benny G.L."/>
            <person name="Smith M.E."/>
            <person name="James T.Y."/>
            <person name="Grigoriev I.V."/>
        </authorList>
    </citation>
    <scope>NUCLEOTIDE SEQUENCE [LARGE SCALE GENOMIC DNA]</scope>
    <source>
        <strain evidence="3">RSA 1356</strain>
    </source>
</reference>
<feature type="transmembrane region" description="Helical" evidence="1">
    <location>
        <begin position="73"/>
        <end position="92"/>
    </location>
</feature>
<name>A0A4P9XM38_9FUNG</name>
<dbReference type="STRING" id="78915.A0A4P9XM38"/>
<dbReference type="AlphaFoldDB" id="A0A4P9XM38"/>
<dbReference type="InterPro" id="IPR044851">
    <property type="entry name" value="Wax_synthase"/>
</dbReference>
<dbReference type="GO" id="GO:0006629">
    <property type="term" value="P:lipid metabolic process"/>
    <property type="evidence" value="ECO:0007669"/>
    <property type="project" value="InterPro"/>
</dbReference>
<protein>
    <recommendedName>
        <fullName evidence="4">Wax synthase domain-containing protein</fullName>
    </recommendedName>
</protein>
<evidence type="ECO:0000313" key="2">
    <source>
        <dbReference type="EMBL" id="RKP06421.1"/>
    </source>
</evidence>
<dbReference type="GO" id="GO:0008374">
    <property type="term" value="F:O-acyltransferase activity"/>
    <property type="evidence" value="ECO:0007669"/>
    <property type="project" value="InterPro"/>
</dbReference>
<gene>
    <name evidence="2" type="ORF">THASP1DRAFT_25251</name>
</gene>
<keyword evidence="1" id="KW-0472">Membrane</keyword>
<dbReference type="Proteomes" id="UP000271241">
    <property type="component" value="Unassembled WGS sequence"/>
</dbReference>
<proteinExistence type="predicted"/>
<keyword evidence="1" id="KW-1133">Transmembrane helix</keyword>
<evidence type="ECO:0000313" key="3">
    <source>
        <dbReference type="Proteomes" id="UP000271241"/>
    </source>
</evidence>
<feature type="transmembrane region" description="Helical" evidence="1">
    <location>
        <begin position="215"/>
        <end position="232"/>
    </location>
</feature>
<dbReference type="PANTHER" id="PTHR31595">
    <property type="entry name" value="LONG-CHAIN-ALCOHOL O-FATTY-ACYLTRANSFERASE 3-RELATED"/>
    <property type="match status" value="1"/>
</dbReference>
<dbReference type="EMBL" id="KZ992886">
    <property type="protein sequence ID" value="RKP06421.1"/>
    <property type="molecule type" value="Genomic_DNA"/>
</dbReference>
<feature type="transmembrane region" description="Helical" evidence="1">
    <location>
        <begin position="269"/>
        <end position="292"/>
    </location>
</feature>
<evidence type="ECO:0008006" key="4">
    <source>
        <dbReference type="Google" id="ProtNLM"/>
    </source>
</evidence>
<evidence type="ECO:0000256" key="1">
    <source>
        <dbReference type="SAM" id="Phobius"/>
    </source>
</evidence>
<dbReference type="OrthoDB" id="5584659at2759"/>
<feature type="transmembrane region" description="Helical" evidence="1">
    <location>
        <begin position="43"/>
        <end position="61"/>
    </location>
</feature>
<keyword evidence="3" id="KW-1185">Reference proteome</keyword>
<accession>A0A4P9XM38</accession>
<feature type="transmembrane region" description="Helical" evidence="1">
    <location>
        <begin position="398"/>
        <end position="421"/>
    </location>
</feature>
<feature type="transmembrane region" description="Helical" evidence="1">
    <location>
        <begin position="427"/>
        <end position="448"/>
    </location>
</feature>
<dbReference type="PANTHER" id="PTHR31595:SF57">
    <property type="entry name" value="OS04G0481900 PROTEIN"/>
    <property type="match status" value="1"/>
</dbReference>
<feature type="transmembrane region" description="Helical" evidence="1">
    <location>
        <begin position="460"/>
        <end position="483"/>
    </location>
</feature>
<sequence>MSAATFIPKGLVGVPSDDNASYAITTLVEEVATEPRITLDLGVNLPLGIYLGLYAGHLIAHQRILREPHRSQAIVRACSVLLATSLVLLPLWRGVNPEHPLVDMGVSFGCAFTALRVVALTVAVTRARMHAPSDERDKTDKPVRVSTLRAYIRELYFSEPTRQTGLDLRVASKDQRPADPVLSALSALVRGYDVWVDRLGWNALPSWARYLLRPLLYFGLAQIPLAYTVRHIDYLYLFSMDPTAAVQSLGVSWPTAIGRWLMATLSLMFALYLTMLMWYGIVFDLIFMAVGIPSRRDLFYRPWMSASPRDLWSSRWNLPVQSALTTTVYLPVCQALDTIMRVLLPGLAPPMPLGKHRQPQKPAVKDVPPTTVTATVVVDTATSPTATILPVAFRLNRYVAAFSVFLVSALIHEYTLAAAFGRSDYDHLRFFCFHGGVVFATSMAEMLLSRILPASLMPRGRLPFVLGWLLTFACLVVSAQWFFRPFIRGGLVDSLVYYALL</sequence>
<keyword evidence="1" id="KW-0812">Transmembrane</keyword>